<keyword evidence="1" id="KW-0597">Phosphoprotein</keyword>
<dbReference type="Proteomes" id="UP000011524">
    <property type="component" value="Unassembled WGS sequence"/>
</dbReference>
<dbReference type="AlphaFoldDB" id="M0L999"/>
<dbReference type="RefSeq" id="WP_004593230.1">
    <property type="nucleotide sequence ID" value="NZ_AOLY01000037.1"/>
</dbReference>
<dbReference type="Pfam" id="PF00072">
    <property type="entry name" value="Response_reg"/>
    <property type="match status" value="1"/>
</dbReference>
<reference evidence="3 4" key="1">
    <citation type="journal article" date="2014" name="PLoS Genet.">
        <title>Phylogenetically driven sequencing of extremely halophilic archaea reveals strategies for static and dynamic osmo-response.</title>
        <authorList>
            <person name="Becker E.A."/>
            <person name="Seitzer P.M."/>
            <person name="Tritt A."/>
            <person name="Larsen D."/>
            <person name="Krusor M."/>
            <person name="Yao A.I."/>
            <person name="Wu D."/>
            <person name="Madern D."/>
            <person name="Eisen J.A."/>
            <person name="Darling A.E."/>
            <person name="Facciotti M.T."/>
        </authorList>
    </citation>
    <scope>NUCLEOTIDE SEQUENCE [LARGE SCALE GENOMIC DNA]</scope>
    <source>
        <strain evidence="4">ATCC 49778 / DSM 6131 / JCM 7785 / NBRC 101032 / NCIMB 13157 / TR-1</strain>
    </source>
</reference>
<keyword evidence="4" id="KW-1185">Reference proteome</keyword>
<dbReference type="InterPro" id="IPR001789">
    <property type="entry name" value="Sig_transdc_resp-reg_receiver"/>
</dbReference>
<dbReference type="EMBL" id="AOLY01000037">
    <property type="protein sequence ID" value="EMA29668.1"/>
    <property type="molecule type" value="Genomic_DNA"/>
</dbReference>
<evidence type="ECO:0000259" key="2">
    <source>
        <dbReference type="PROSITE" id="PS50110"/>
    </source>
</evidence>
<feature type="modified residue" description="4-aspartylphosphate" evidence="1">
    <location>
        <position position="53"/>
    </location>
</feature>
<accession>M0L999</accession>
<evidence type="ECO:0000313" key="4">
    <source>
        <dbReference type="Proteomes" id="UP000011524"/>
    </source>
</evidence>
<dbReference type="eggNOG" id="arCOG02387">
    <property type="taxonomic scope" value="Archaea"/>
</dbReference>
<dbReference type="InterPro" id="IPR011006">
    <property type="entry name" value="CheY-like_superfamily"/>
</dbReference>
<proteinExistence type="predicted"/>
<name>M0L999_HALJT</name>
<gene>
    <name evidence="3" type="ORF">C444_12752</name>
</gene>
<dbReference type="Gene3D" id="3.40.50.2300">
    <property type="match status" value="1"/>
</dbReference>
<dbReference type="GO" id="GO:0000160">
    <property type="term" value="P:phosphorelay signal transduction system"/>
    <property type="evidence" value="ECO:0007669"/>
    <property type="project" value="InterPro"/>
</dbReference>
<evidence type="ECO:0000256" key="1">
    <source>
        <dbReference type="PROSITE-ProRule" id="PRU00169"/>
    </source>
</evidence>
<protein>
    <submittedName>
        <fullName evidence="3">HTR-like protein</fullName>
    </submittedName>
</protein>
<dbReference type="PROSITE" id="PS50110">
    <property type="entry name" value="RESPONSE_REGULATORY"/>
    <property type="match status" value="1"/>
</dbReference>
<organism evidence="3 4">
    <name type="scientific">Haloarcula japonica (strain ATCC 49778 / DSM 6131 / JCM 7785 / NBRC 101032 / NCIMB 13157 / TR-1)</name>
    <dbReference type="NCBI Taxonomy" id="1227453"/>
    <lineage>
        <taxon>Archaea</taxon>
        <taxon>Methanobacteriati</taxon>
        <taxon>Methanobacteriota</taxon>
        <taxon>Stenosarchaea group</taxon>
        <taxon>Halobacteria</taxon>
        <taxon>Halobacteriales</taxon>
        <taxon>Haloarculaceae</taxon>
        <taxon>Haloarcula</taxon>
    </lineage>
</organism>
<comment type="caution">
    <text evidence="3">The sequence shown here is derived from an EMBL/GenBank/DDBJ whole genome shotgun (WGS) entry which is preliminary data.</text>
</comment>
<dbReference type="STRING" id="1227453.C444_12752"/>
<dbReference type="CDD" id="cd00156">
    <property type="entry name" value="REC"/>
    <property type="match status" value="1"/>
</dbReference>
<sequence>MRILHVDDEPDFADLTATYLERTMDSFTVDTAIWADEVITDRPRDTYDCIISDYDMPGLNGLKFRERIREDASKLPFPTLSAHSYVFTPVVEYRPEHYRASFY</sequence>
<evidence type="ECO:0000313" key="3">
    <source>
        <dbReference type="EMBL" id="EMA29668.1"/>
    </source>
</evidence>
<feature type="domain" description="Response regulatory" evidence="2">
    <location>
        <begin position="2"/>
        <end position="103"/>
    </location>
</feature>
<dbReference type="SUPFAM" id="SSF52172">
    <property type="entry name" value="CheY-like"/>
    <property type="match status" value="1"/>
</dbReference>
<dbReference type="PATRIC" id="fig|1227453.3.peg.2509"/>